<dbReference type="Proteomes" id="UP000228906">
    <property type="component" value="Unassembled WGS sequence"/>
</dbReference>
<sequence>MKPAKKSSPINVSPEKAFWFCDGQVAKNLKECAVILEKIDQQVFSHHVNASKNDFSRWLEGVFGKKTLAKQIEKIKNAKLIAQKIKAQL</sequence>
<gene>
    <name evidence="1" type="ORF">COU03_00880</name>
</gene>
<evidence type="ECO:0000313" key="2">
    <source>
        <dbReference type="Proteomes" id="UP000228906"/>
    </source>
</evidence>
<protein>
    <submittedName>
        <fullName evidence="1">Uncharacterized protein</fullName>
    </submittedName>
</protein>
<evidence type="ECO:0000313" key="1">
    <source>
        <dbReference type="EMBL" id="PIR91714.1"/>
    </source>
</evidence>
<dbReference type="EMBL" id="PFAV01000016">
    <property type="protein sequence ID" value="PIR91714.1"/>
    <property type="molecule type" value="Genomic_DNA"/>
</dbReference>
<comment type="caution">
    <text evidence="1">The sequence shown here is derived from an EMBL/GenBank/DDBJ whole genome shotgun (WGS) entry which is preliminary data.</text>
</comment>
<name>A0A2H0UXY5_9BACT</name>
<accession>A0A2H0UXY5</accession>
<dbReference type="InterPro" id="IPR044036">
    <property type="entry name" value="DUF5752"/>
</dbReference>
<organism evidence="1 2">
    <name type="scientific">bacterium (Candidatus Gribaldobacteria) CG10_big_fil_rev_8_21_14_0_10_41_12</name>
    <dbReference type="NCBI Taxonomy" id="2014277"/>
    <lineage>
        <taxon>Bacteria</taxon>
        <taxon>Candidatus Gribaldobacteria</taxon>
    </lineage>
</organism>
<reference evidence="2" key="1">
    <citation type="submission" date="2017-09" db="EMBL/GenBank/DDBJ databases">
        <title>Depth-based differentiation of microbial function through sediment-hosted aquifers and enrichment of novel symbionts in the deep terrestrial subsurface.</title>
        <authorList>
            <person name="Probst A.J."/>
            <person name="Ladd B."/>
            <person name="Jarett J.K."/>
            <person name="Geller-Mcgrath D.E."/>
            <person name="Sieber C.M.K."/>
            <person name="Emerson J.B."/>
            <person name="Anantharaman K."/>
            <person name="Thomas B.C."/>
            <person name="Malmstrom R."/>
            <person name="Stieglmeier M."/>
            <person name="Klingl A."/>
            <person name="Woyke T."/>
            <person name="Ryan C.M."/>
            <person name="Banfield J.F."/>
        </authorList>
    </citation>
    <scope>NUCLEOTIDE SEQUENCE [LARGE SCALE GENOMIC DNA]</scope>
</reference>
<dbReference type="Pfam" id="PF19027">
    <property type="entry name" value="DUF5752"/>
    <property type="match status" value="1"/>
</dbReference>
<dbReference type="AlphaFoldDB" id="A0A2H0UXY5"/>
<proteinExistence type="predicted"/>